<dbReference type="Proteomes" id="UP001519460">
    <property type="component" value="Unassembled WGS sequence"/>
</dbReference>
<comment type="caution">
    <text evidence="1">The sequence shown here is derived from an EMBL/GenBank/DDBJ whole genome shotgun (WGS) entry which is preliminary data.</text>
</comment>
<proteinExistence type="predicted"/>
<reference evidence="1 2" key="1">
    <citation type="journal article" date="2023" name="Sci. Data">
        <title>Genome assembly of the Korean intertidal mud-creeper Batillaria attramentaria.</title>
        <authorList>
            <person name="Patra A.K."/>
            <person name="Ho P.T."/>
            <person name="Jun S."/>
            <person name="Lee S.J."/>
            <person name="Kim Y."/>
            <person name="Won Y.J."/>
        </authorList>
    </citation>
    <scope>NUCLEOTIDE SEQUENCE [LARGE SCALE GENOMIC DNA]</scope>
    <source>
        <strain evidence="1">Wonlab-2016</strain>
    </source>
</reference>
<evidence type="ECO:0000313" key="1">
    <source>
        <dbReference type="EMBL" id="KAK7491535.1"/>
    </source>
</evidence>
<organism evidence="1 2">
    <name type="scientific">Batillaria attramentaria</name>
    <dbReference type="NCBI Taxonomy" id="370345"/>
    <lineage>
        <taxon>Eukaryota</taxon>
        <taxon>Metazoa</taxon>
        <taxon>Spiralia</taxon>
        <taxon>Lophotrochozoa</taxon>
        <taxon>Mollusca</taxon>
        <taxon>Gastropoda</taxon>
        <taxon>Caenogastropoda</taxon>
        <taxon>Sorbeoconcha</taxon>
        <taxon>Cerithioidea</taxon>
        <taxon>Batillariidae</taxon>
        <taxon>Batillaria</taxon>
    </lineage>
</organism>
<keyword evidence="2" id="KW-1185">Reference proteome</keyword>
<protein>
    <submittedName>
        <fullName evidence="1">Uncharacterized protein</fullName>
    </submittedName>
</protein>
<sequence>MYNTTTPIGKEADSYQKVAFLIEQALRGCAWLHFTARLNGPISGHAPPVDTSAQKPCKGEVQLLTGSSSFDFITVWRAVYCRNT</sequence>
<dbReference type="AlphaFoldDB" id="A0ABD0KWU9"/>
<name>A0ABD0KWU9_9CAEN</name>
<accession>A0ABD0KWU9</accession>
<gene>
    <name evidence="1" type="ORF">BaRGS_00017174</name>
</gene>
<dbReference type="EMBL" id="JACVVK020000113">
    <property type="protein sequence ID" value="KAK7491535.1"/>
    <property type="molecule type" value="Genomic_DNA"/>
</dbReference>
<evidence type="ECO:0000313" key="2">
    <source>
        <dbReference type="Proteomes" id="UP001519460"/>
    </source>
</evidence>